<accession>A0ABY2RJC5</accession>
<protein>
    <recommendedName>
        <fullName evidence="4">Tat pathway signal protein</fullName>
    </recommendedName>
</protein>
<proteinExistence type="predicted"/>
<evidence type="ECO:0008006" key="4">
    <source>
        <dbReference type="Google" id="ProtNLM"/>
    </source>
</evidence>
<evidence type="ECO:0000313" key="3">
    <source>
        <dbReference type="Proteomes" id="UP000305109"/>
    </source>
</evidence>
<comment type="caution">
    <text evidence="2">The sequence shown here is derived from an EMBL/GenBank/DDBJ whole genome shotgun (WGS) entry which is preliminary data.</text>
</comment>
<dbReference type="EMBL" id="SUMD01000006">
    <property type="protein sequence ID" value="TJZ77228.1"/>
    <property type="molecule type" value="Genomic_DNA"/>
</dbReference>
<keyword evidence="1" id="KW-0732">Signal</keyword>
<feature type="signal peptide" evidence="1">
    <location>
        <begin position="1"/>
        <end position="22"/>
    </location>
</feature>
<sequence>MPALAAVVLGLAVAGPSTPAPAAASEADTYLNLPLVNRDAAHGPGGVNPALPTDRGALARLLDQARASGVAPSSYAALLYQYWLVDVTAEAGIDLARWDPRTGVEANRENLIRSYRYYEHLQLQHRELQWAGMAGQVGADFGGGLIDFELITNIYDLPQLQQTTRAIVASATEVAGPQIVDRLPKGLRALAGAGATVTGDDLHHILGMILVMQKNIFSDLMPMHRAYVTEGLPALEEMRAAGLFGRDVMDAWRDIASTDADRIARGNVTLLRREQGVIIREQWDAVRAYKGDVGEAVSYLSTVAGSPSVAGVLPPRSFRPIEIATTLPDGRTATLTTPLPSWNWSVYEERWDYITTQLLPRYKATVESDWPRLEAELRTPYEIQIESHRPLMNIPQILQSALQNTKVTVS</sequence>
<organism evidence="2 3">
    <name type="scientific">Rhodococcus oryzae</name>
    <dbReference type="NCBI Taxonomy" id="2571143"/>
    <lineage>
        <taxon>Bacteria</taxon>
        <taxon>Bacillati</taxon>
        <taxon>Actinomycetota</taxon>
        <taxon>Actinomycetes</taxon>
        <taxon>Mycobacteriales</taxon>
        <taxon>Nocardiaceae</taxon>
        <taxon>Rhodococcus</taxon>
    </lineage>
</organism>
<evidence type="ECO:0000313" key="2">
    <source>
        <dbReference type="EMBL" id="TJZ77228.1"/>
    </source>
</evidence>
<reference evidence="2 3" key="1">
    <citation type="submission" date="2019-04" db="EMBL/GenBank/DDBJ databases">
        <title>Rhodococcus oryzae sp. nov., a novel actinomycete isolated from rhizosphere soil of rice (Oryza sativa L.).</title>
        <authorList>
            <person name="Li C."/>
        </authorList>
    </citation>
    <scope>NUCLEOTIDE SEQUENCE [LARGE SCALE GENOMIC DNA]</scope>
    <source>
        <strain evidence="2 3">NEAU-CX67</strain>
    </source>
</reference>
<evidence type="ECO:0000256" key="1">
    <source>
        <dbReference type="SAM" id="SignalP"/>
    </source>
</evidence>
<keyword evidence="3" id="KW-1185">Reference proteome</keyword>
<feature type="chain" id="PRO_5046957433" description="Tat pathway signal protein" evidence="1">
    <location>
        <begin position="23"/>
        <end position="410"/>
    </location>
</feature>
<gene>
    <name evidence="2" type="ORF">FCG67_14560</name>
</gene>
<dbReference type="Proteomes" id="UP000305109">
    <property type="component" value="Unassembled WGS sequence"/>
</dbReference>
<name>A0ABY2RJC5_9NOCA</name>